<reference evidence="2" key="1">
    <citation type="journal article" date="2019" name="Int. J. Syst. Evol. Microbiol.">
        <title>The Global Catalogue of Microorganisms (GCM) 10K type strain sequencing project: providing services to taxonomists for standard genome sequencing and annotation.</title>
        <authorList>
            <consortium name="The Broad Institute Genomics Platform"/>
            <consortium name="The Broad Institute Genome Sequencing Center for Infectious Disease"/>
            <person name="Wu L."/>
            <person name="Ma J."/>
        </authorList>
    </citation>
    <scope>NUCLEOTIDE SEQUENCE [LARGE SCALE GENOMIC DNA]</scope>
    <source>
        <strain evidence="2">KCTC 12847</strain>
    </source>
</reference>
<sequence>MSNRYEDLSLDELRVLHDELGDEIDLFGTESASDDLLEKEHQVGREISRREADEVRRVGGYAAELVVVEDGQAVDRFEYALKAENQEDAEAEARSGAGSMASITGHDVRVEAIKGPLVD</sequence>
<comment type="caution">
    <text evidence="1">The sequence shown here is derived from an EMBL/GenBank/DDBJ whole genome shotgun (WGS) entry which is preliminary data.</text>
</comment>
<organism evidence="1 2">
    <name type="scientific">Modicisalibacter luteus</name>
    <dbReference type="NCBI Taxonomy" id="453962"/>
    <lineage>
        <taxon>Bacteria</taxon>
        <taxon>Pseudomonadati</taxon>
        <taxon>Pseudomonadota</taxon>
        <taxon>Gammaproteobacteria</taxon>
        <taxon>Oceanospirillales</taxon>
        <taxon>Halomonadaceae</taxon>
        <taxon>Modicisalibacter</taxon>
    </lineage>
</organism>
<dbReference type="Proteomes" id="UP001595640">
    <property type="component" value="Unassembled WGS sequence"/>
</dbReference>
<name>A0ABV7LYE0_9GAMM</name>
<dbReference type="EMBL" id="JBHRUH010000011">
    <property type="protein sequence ID" value="MFC3291612.1"/>
    <property type="molecule type" value="Genomic_DNA"/>
</dbReference>
<gene>
    <name evidence="1" type="ORF">ACFOEI_05990</name>
</gene>
<evidence type="ECO:0000313" key="1">
    <source>
        <dbReference type="EMBL" id="MFC3291612.1"/>
    </source>
</evidence>
<keyword evidence="2" id="KW-1185">Reference proteome</keyword>
<proteinExistence type="predicted"/>
<protein>
    <submittedName>
        <fullName evidence="1">Uncharacterized protein</fullName>
    </submittedName>
</protein>
<evidence type="ECO:0000313" key="2">
    <source>
        <dbReference type="Proteomes" id="UP001595640"/>
    </source>
</evidence>
<dbReference type="RefSeq" id="WP_019018957.1">
    <property type="nucleotide sequence ID" value="NZ_BMXD01000005.1"/>
</dbReference>
<accession>A0ABV7LYE0</accession>